<protein>
    <submittedName>
        <fullName evidence="1">Uncharacterized protein</fullName>
    </submittedName>
</protein>
<accession>A0A2L0D2I5</accession>
<proteinExistence type="predicted"/>
<dbReference type="Proteomes" id="UP000238956">
    <property type="component" value="Chromosome"/>
</dbReference>
<evidence type="ECO:0000313" key="1">
    <source>
        <dbReference type="EMBL" id="AUW96037.1"/>
    </source>
</evidence>
<gene>
    <name evidence="1" type="ORF">C0J00_02280</name>
</gene>
<reference evidence="1 2" key="2">
    <citation type="submission" date="2018-02" db="EMBL/GenBank/DDBJ databases">
        <title>Whole genome sequencing analysis of Streptococcus pluranimalium isolated from cattle infected mastitis in China.</title>
        <authorList>
            <person name="Zhang J.-R."/>
            <person name="Hu G.-Z."/>
        </authorList>
    </citation>
    <scope>NUCLEOTIDE SEQUENCE [LARGE SCALE GENOMIC DNA]</scope>
    <source>
        <strain evidence="1 2">TH11417</strain>
    </source>
</reference>
<dbReference type="EMBL" id="CP025536">
    <property type="protein sequence ID" value="AUW96037.1"/>
    <property type="molecule type" value="Genomic_DNA"/>
</dbReference>
<sequence>MIIFSERSEPKPKLSDVIKVAETIVFQPLGRFETLGSNLRHGILKGVAAVRYHLRKVSKRLCFQSGTCS</sequence>
<evidence type="ECO:0000313" key="2">
    <source>
        <dbReference type="Proteomes" id="UP000238956"/>
    </source>
</evidence>
<dbReference type="KEGG" id="splr:C0J00_02280"/>
<reference evidence="1 2" key="1">
    <citation type="submission" date="2017-12" db="EMBL/GenBank/DDBJ databases">
        <authorList>
            <person name="Hurst M.R.H."/>
        </authorList>
    </citation>
    <scope>NUCLEOTIDE SEQUENCE [LARGE SCALE GENOMIC DNA]</scope>
    <source>
        <strain evidence="1 2">TH11417</strain>
    </source>
</reference>
<name>A0A2L0D2I5_9STRE</name>
<dbReference type="AlphaFoldDB" id="A0A2L0D2I5"/>
<organism evidence="1 2">
    <name type="scientific">Streptococcus pluranimalium</name>
    <dbReference type="NCBI Taxonomy" id="82348"/>
    <lineage>
        <taxon>Bacteria</taxon>
        <taxon>Bacillati</taxon>
        <taxon>Bacillota</taxon>
        <taxon>Bacilli</taxon>
        <taxon>Lactobacillales</taxon>
        <taxon>Streptococcaceae</taxon>
        <taxon>Streptococcus</taxon>
    </lineage>
</organism>
<keyword evidence="2" id="KW-1185">Reference proteome</keyword>